<sequence length="183" mass="19929">MADITADAFRDDPVNRWLFGNSRSIASAFRVLARDIYSKRGFCHMAGTEGATMWFDHRVAGANDDLTALAQLHLAIGQFRHGTAGSLGRAIRAGELMAQHHPAEPHLYLFTIGTRPSARGSGLGKALLAPVLEACDRDGTACYLENSNPVNHSYYAMHGFETRGSFACGEGGPPLEPMWRDPR</sequence>
<keyword evidence="3" id="KW-1185">Reference proteome</keyword>
<dbReference type="Proteomes" id="UP000561181">
    <property type="component" value="Unassembled WGS sequence"/>
</dbReference>
<dbReference type="Pfam" id="PF00583">
    <property type="entry name" value="Acetyltransf_1"/>
    <property type="match status" value="1"/>
</dbReference>
<comment type="caution">
    <text evidence="2">The sequence shown here is derived from an EMBL/GenBank/DDBJ whole genome shotgun (WGS) entry which is preliminary data.</text>
</comment>
<dbReference type="InterPro" id="IPR052523">
    <property type="entry name" value="Trichothecene_AcTrans"/>
</dbReference>
<evidence type="ECO:0000259" key="1">
    <source>
        <dbReference type="PROSITE" id="PS51186"/>
    </source>
</evidence>
<keyword evidence="2" id="KW-0808">Transferase</keyword>
<accession>A0A848QP28</accession>
<dbReference type="Gene3D" id="3.40.630.30">
    <property type="match status" value="1"/>
</dbReference>
<dbReference type="InterPro" id="IPR000182">
    <property type="entry name" value="GNAT_dom"/>
</dbReference>
<gene>
    <name evidence="2" type="ORF">HKD42_07415</name>
</gene>
<organism evidence="2 3">
    <name type="scientific">Pontixanthobacter rizhaonensis</name>
    <dbReference type="NCBI Taxonomy" id="2730337"/>
    <lineage>
        <taxon>Bacteria</taxon>
        <taxon>Pseudomonadati</taxon>
        <taxon>Pseudomonadota</taxon>
        <taxon>Alphaproteobacteria</taxon>
        <taxon>Sphingomonadales</taxon>
        <taxon>Erythrobacteraceae</taxon>
        <taxon>Pontixanthobacter</taxon>
    </lineage>
</organism>
<dbReference type="EMBL" id="JABCRE010000002">
    <property type="protein sequence ID" value="NMW31885.1"/>
    <property type="molecule type" value="Genomic_DNA"/>
</dbReference>
<protein>
    <submittedName>
        <fullName evidence="2">GNAT family N-acetyltransferase</fullName>
    </submittedName>
</protein>
<dbReference type="PANTHER" id="PTHR42791">
    <property type="entry name" value="GNAT FAMILY ACETYLTRANSFERASE"/>
    <property type="match status" value="1"/>
</dbReference>
<dbReference type="InterPro" id="IPR016181">
    <property type="entry name" value="Acyl_CoA_acyltransferase"/>
</dbReference>
<dbReference type="PROSITE" id="PS51186">
    <property type="entry name" value="GNAT"/>
    <property type="match status" value="1"/>
</dbReference>
<dbReference type="PANTHER" id="PTHR42791:SF1">
    <property type="entry name" value="N-ACETYLTRANSFERASE DOMAIN-CONTAINING PROTEIN"/>
    <property type="match status" value="1"/>
</dbReference>
<proteinExistence type="predicted"/>
<dbReference type="AlphaFoldDB" id="A0A848QP28"/>
<dbReference type="CDD" id="cd04301">
    <property type="entry name" value="NAT_SF"/>
    <property type="match status" value="1"/>
</dbReference>
<feature type="domain" description="N-acetyltransferase" evidence="1">
    <location>
        <begin position="97"/>
        <end position="183"/>
    </location>
</feature>
<dbReference type="GO" id="GO:0016747">
    <property type="term" value="F:acyltransferase activity, transferring groups other than amino-acyl groups"/>
    <property type="evidence" value="ECO:0007669"/>
    <property type="project" value="InterPro"/>
</dbReference>
<dbReference type="RefSeq" id="WP_170011801.1">
    <property type="nucleotide sequence ID" value="NZ_JABCRE010000002.1"/>
</dbReference>
<evidence type="ECO:0000313" key="2">
    <source>
        <dbReference type="EMBL" id="NMW31885.1"/>
    </source>
</evidence>
<name>A0A848QP28_9SPHN</name>
<reference evidence="2 3" key="1">
    <citation type="submission" date="2020-04" db="EMBL/GenBank/DDBJ databases">
        <authorList>
            <person name="Liu A."/>
        </authorList>
    </citation>
    <scope>NUCLEOTIDE SEQUENCE [LARGE SCALE GENOMIC DNA]</scope>
    <source>
        <strain evidence="2 3">RZ02</strain>
    </source>
</reference>
<dbReference type="SUPFAM" id="SSF55729">
    <property type="entry name" value="Acyl-CoA N-acyltransferases (Nat)"/>
    <property type="match status" value="1"/>
</dbReference>
<evidence type="ECO:0000313" key="3">
    <source>
        <dbReference type="Proteomes" id="UP000561181"/>
    </source>
</evidence>